<dbReference type="AlphaFoldDB" id="A0AAV5GQY1"/>
<keyword evidence="3" id="KW-1185">Reference proteome</keyword>
<feature type="region of interest" description="Disordered" evidence="1">
    <location>
        <begin position="84"/>
        <end position="127"/>
    </location>
</feature>
<evidence type="ECO:0000256" key="1">
    <source>
        <dbReference type="SAM" id="MobiDB-lite"/>
    </source>
</evidence>
<dbReference type="EMBL" id="BQKY01000010">
    <property type="protein sequence ID" value="GJN91920.1"/>
    <property type="molecule type" value="Genomic_DNA"/>
</dbReference>
<protein>
    <submittedName>
        <fullName evidence="2">Uncharacterized protein</fullName>
    </submittedName>
</protein>
<gene>
    <name evidence="2" type="ORF">Rhopal_004945-T1</name>
</gene>
<accession>A0AAV5GQY1</accession>
<evidence type="ECO:0000313" key="3">
    <source>
        <dbReference type="Proteomes" id="UP001342314"/>
    </source>
</evidence>
<name>A0AAV5GQY1_9BASI</name>
<sequence length="358" mass="37859">MPFAAPLASANAVFASRLAAAQFPPGSFTYIPSFAPPLSMSPGAHAPPPAPYPLSSHHPGSVQSASFFASPQFPLIYPVAIPHGPQLAPPAPQQQQQPLHPPPPPPAQQPQPQPAPPQPAAPAPAAAAPAQNNFFGAQCAAQGAAGWRCFVANIWELGGDDNVLDNLRPAYANLVNELLESSRLLPSNKPKPKVALIMIIDQIDGVLFHGIRSAGCNLVSAREVLWADLHTDTPLLFTISMGKQLIRTTASEMHAETGALLVELGVYRDLEGNIGKAMLESIEAMYLEGFPNSLETTKTAHYIVLEQLWGWLGRVYLSKGARIKAAGGDSGKDQCHTRSCASCSACASRGPPANSFPL</sequence>
<evidence type="ECO:0000313" key="2">
    <source>
        <dbReference type="EMBL" id="GJN91920.1"/>
    </source>
</evidence>
<feature type="compositionally biased region" description="Pro residues" evidence="1">
    <location>
        <begin position="99"/>
        <end position="122"/>
    </location>
</feature>
<proteinExistence type="predicted"/>
<comment type="caution">
    <text evidence="2">The sequence shown here is derived from an EMBL/GenBank/DDBJ whole genome shotgun (WGS) entry which is preliminary data.</text>
</comment>
<dbReference type="Proteomes" id="UP001342314">
    <property type="component" value="Unassembled WGS sequence"/>
</dbReference>
<organism evidence="2 3">
    <name type="scientific">Rhodotorula paludigena</name>
    <dbReference type="NCBI Taxonomy" id="86838"/>
    <lineage>
        <taxon>Eukaryota</taxon>
        <taxon>Fungi</taxon>
        <taxon>Dikarya</taxon>
        <taxon>Basidiomycota</taxon>
        <taxon>Pucciniomycotina</taxon>
        <taxon>Microbotryomycetes</taxon>
        <taxon>Sporidiobolales</taxon>
        <taxon>Sporidiobolaceae</taxon>
        <taxon>Rhodotorula</taxon>
    </lineage>
</organism>
<reference evidence="2 3" key="1">
    <citation type="submission" date="2021-12" db="EMBL/GenBank/DDBJ databases">
        <title>High titer production of polyol ester of fatty acids by Rhodotorula paludigena BS15 towards product separation-free biomass refinery.</title>
        <authorList>
            <person name="Mano J."/>
            <person name="Ono H."/>
            <person name="Tanaka T."/>
            <person name="Naito K."/>
            <person name="Sushida H."/>
            <person name="Ike M."/>
            <person name="Tokuyasu K."/>
            <person name="Kitaoka M."/>
        </authorList>
    </citation>
    <scope>NUCLEOTIDE SEQUENCE [LARGE SCALE GENOMIC DNA]</scope>
    <source>
        <strain evidence="2 3">BS15</strain>
    </source>
</reference>